<evidence type="ECO:0000313" key="11">
    <source>
        <dbReference type="Proteomes" id="UP000801492"/>
    </source>
</evidence>
<dbReference type="PANTHER" id="PTHR33562">
    <property type="entry name" value="ATILLA, ISOFORM B-RELATED-RELATED"/>
    <property type="match status" value="1"/>
</dbReference>
<reference evidence="10" key="1">
    <citation type="submission" date="2019-08" db="EMBL/GenBank/DDBJ databases">
        <title>The genome of the North American firefly Photinus pyralis.</title>
        <authorList>
            <consortium name="Photinus pyralis genome working group"/>
            <person name="Fallon T.R."/>
            <person name="Sander Lower S.E."/>
            <person name="Weng J.-K."/>
        </authorList>
    </citation>
    <scope>NUCLEOTIDE SEQUENCE</scope>
    <source>
        <strain evidence="10">TRF0915ILg1</strain>
        <tissue evidence="10">Whole body</tissue>
    </source>
</reference>
<evidence type="ECO:0000256" key="4">
    <source>
        <dbReference type="ARBA" id="ARBA00022729"/>
    </source>
</evidence>
<dbReference type="GO" id="GO:0098552">
    <property type="term" value="C:side of membrane"/>
    <property type="evidence" value="ECO:0007669"/>
    <property type="project" value="UniProtKB-KW"/>
</dbReference>
<evidence type="ECO:0008006" key="12">
    <source>
        <dbReference type="Google" id="ProtNLM"/>
    </source>
</evidence>
<accession>A0A8K0DG52</accession>
<dbReference type="EMBL" id="VTPC01000502">
    <property type="protein sequence ID" value="KAF2905573.1"/>
    <property type="molecule type" value="Genomic_DNA"/>
</dbReference>
<proteinExistence type="predicted"/>
<feature type="signal peptide" evidence="9">
    <location>
        <begin position="1"/>
        <end position="23"/>
    </location>
</feature>
<protein>
    <recommendedName>
        <fullName evidence="12">Protein quiver</fullName>
    </recommendedName>
</protein>
<dbReference type="InterPro" id="IPR050975">
    <property type="entry name" value="Sleep_regulator"/>
</dbReference>
<dbReference type="GO" id="GO:0030431">
    <property type="term" value="P:sleep"/>
    <property type="evidence" value="ECO:0007669"/>
    <property type="project" value="InterPro"/>
</dbReference>
<keyword evidence="2" id="KW-0336">GPI-anchor</keyword>
<keyword evidence="8" id="KW-0449">Lipoprotein</keyword>
<keyword evidence="7" id="KW-0325">Glycoprotein</keyword>
<sequence length="190" mass="21104">MASILTVLITICTVLLKPSIANGNEGLQCYFCEYQMTNACGDSSDITALTSVPCKDLNYTAPIKGGDRRAVAHEVLSRVVDGKFRGAPLIRDVFQKGSVERTEKPFKYVCLKISLTAEDKRGTIRSCIRQEATIEDACDFIKQELGSDFQVNNCYSCESDNCNSGSLLKISSFIILCGLYFCFFKTNYFM</sequence>
<organism evidence="10 11">
    <name type="scientific">Ignelater luminosus</name>
    <name type="common">Cucubano</name>
    <name type="synonym">Pyrophorus luminosus</name>
    <dbReference type="NCBI Taxonomy" id="2038154"/>
    <lineage>
        <taxon>Eukaryota</taxon>
        <taxon>Metazoa</taxon>
        <taxon>Ecdysozoa</taxon>
        <taxon>Arthropoda</taxon>
        <taxon>Hexapoda</taxon>
        <taxon>Insecta</taxon>
        <taxon>Pterygota</taxon>
        <taxon>Neoptera</taxon>
        <taxon>Endopterygota</taxon>
        <taxon>Coleoptera</taxon>
        <taxon>Polyphaga</taxon>
        <taxon>Elateriformia</taxon>
        <taxon>Elateroidea</taxon>
        <taxon>Elateridae</taxon>
        <taxon>Agrypninae</taxon>
        <taxon>Pyrophorini</taxon>
        <taxon>Ignelater</taxon>
    </lineage>
</organism>
<dbReference type="Pfam" id="PF17064">
    <property type="entry name" value="QVR"/>
    <property type="match status" value="1"/>
</dbReference>
<evidence type="ECO:0000256" key="5">
    <source>
        <dbReference type="ARBA" id="ARBA00022989"/>
    </source>
</evidence>
<feature type="chain" id="PRO_5035468788" description="Protein quiver" evidence="9">
    <location>
        <begin position="24"/>
        <end position="190"/>
    </location>
</feature>
<evidence type="ECO:0000256" key="9">
    <source>
        <dbReference type="SAM" id="SignalP"/>
    </source>
</evidence>
<keyword evidence="6" id="KW-0472">Membrane</keyword>
<evidence type="ECO:0000256" key="6">
    <source>
        <dbReference type="ARBA" id="ARBA00023136"/>
    </source>
</evidence>
<keyword evidence="11" id="KW-1185">Reference proteome</keyword>
<evidence type="ECO:0000313" key="10">
    <source>
        <dbReference type="EMBL" id="KAF2905573.1"/>
    </source>
</evidence>
<dbReference type="Proteomes" id="UP000801492">
    <property type="component" value="Unassembled WGS sequence"/>
</dbReference>
<dbReference type="GO" id="GO:0032222">
    <property type="term" value="P:regulation of synaptic transmission, cholinergic"/>
    <property type="evidence" value="ECO:0007669"/>
    <property type="project" value="InterPro"/>
</dbReference>
<dbReference type="InterPro" id="IPR031424">
    <property type="entry name" value="QVR-like"/>
</dbReference>
<dbReference type="AlphaFoldDB" id="A0A8K0DG52"/>
<comment type="subcellular location">
    <subcellularLocation>
        <location evidence="1">Membrane</location>
        <topology evidence="1">Lipid-anchor</topology>
        <topology evidence="1">GPI-anchor</topology>
    </subcellularLocation>
</comment>
<keyword evidence="3" id="KW-0812">Transmembrane</keyword>
<evidence type="ECO:0000256" key="8">
    <source>
        <dbReference type="ARBA" id="ARBA00023288"/>
    </source>
</evidence>
<comment type="caution">
    <text evidence="10">The sequence shown here is derived from an EMBL/GenBank/DDBJ whole genome shotgun (WGS) entry which is preliminary data.</text>
</comment>
<name>A0A8K0DG52_IGNLU</name>
<keyword evidence="5" id="KW-1133">Transmembrane helix</keyword>
<evidence type="ECO:0000256" key="7">
    <source>
        <dbReference type="ARBA" id="ARBA00023180"/>
    </source>
</evidence>
<evidence type="ECO:0000256" key="3">
    <source>
        <dbReference type="ARBA" id="ARBA00022692"/>
    </source>
</evidence>
<gene>
    <name evidence="10" type="ORF">ILUMI_00601</name>
</gene>
<evidence type="ECO:0000256" key="1">
    <source>
        <dbReference type="ARBA" id="ARBA00004589"/>
    </source>
</evidence>
<dbReference type="OrthoDB" id="6733166at2759"/>
<evidence type="ECO:0000256" key="2">
    <source>
        <dbReference type="ARBA" id="ARBA00022622"/>
    </source>
</evidence>
<keyword evidence="4 9" id="KW-0732">Signal</keyword>